<feature type="transmembrane region" description="Helical" evidence="19">
    <location>
        <begin position="34"/>
        <end position="54"/>
    </location>
</feature>
<gene>
    <name evidence="19 20" type="primary">cobS</name>
    <name evidence="20" type="ORF">HH1059_09780</name>
</gene>
<organism evidence="20 21">
    <name type="scientific">Halorhodospira halochloris</name>
    <name type="common">Ectothiorhodospira halochloris</name>
    <dbReference type="NCBI Taxonomy" id="1052"/>
    <lineage>
        <taxon>Bacteria</taxon>
        <taxon>Pseudomonadati</taxon>
        <taxon>Pseudomonadota</taxon>
        <taxon>Gammaproteobacteria</taxon>
        <taxon>Chromatiales</taxon>
        <taxon>Ectothiorhodospiraceae</taxon>
        <taxon>Halorhodospira</taxon>
    </lineage>
</organism>
<comment type="pathway">
    <text evidence="3 19">Cofactor biosynthesis; adenosylcobalamin biosynthesis; adenosylcobalamin from cob(II)yrinate a,c-diamide: step 7/7.</text>
</comment>
<evidence type="ECO:0000256" key="9">
    <source>
        <dbReference type="ARBA" id="ARBA00022679"/>
    </source>
</evidence>
<dbReference type="HAMAP" id="MF_00719">
    <property type="entry name" value="CobS"/>
    <property type="match status" value="1"/>
</dbReference>
<evidence type="ECO:0000256" key="17">
    <source>
        <dbReference type="ARBA" id="ARBA00048623"/>
    </source>
</evidence>
<comment type="subcellular location">
    <subcellularLocation>
        <location evidence="2 19">Cell membrane</location>
        <topology evidence="2 19">Multi-pass membrane protein</topology>
    </subcellularLocation>
</comment>
<dbReference type="InterPro" id="IPR003805">
    <property type="entry name" value="CobS"/>
</dbReference>
<dbReference type="EMBL" id="AP017372">
    <property type="protein sequence ID" value="BAU57672.1"/>
    <property type="molecule type" value="Genomic_DNA"/>
</dbReference>
<evidence type="ECO:0000256" key="16">
    <source>
        <dbReference type="ARBA" id="ARBA00032853"/>
    </source>
</evidence>
<dbReference type="Pfam" id="PF02654">
    <property type="entry name" value="CobS"/>
    <property type="match status" value="1"/>
</dbReference>
<feature type="transmembrane region" description="Helical" evidence="19">
    <location>
        <begin position="61"/>
        <end position="80"/>
    </location>
</feature>
<evidence type="ECO:0000256" key="19">
    <source>
        <dbReference type="HAMAP-Rule" id="MF_00719"/>
    </source>
</evidence>
<evidence type="ECO:0000256" key="12">
    <source>
        <dbReference type="ARBA" id="ARBA00022989"/>
    </source>
</evidence>
<dbReference type="GO" id="GO:0009236">
    <property type="term" value="P:cobalamin biosynthetic process"/>
    <property type="evidence" value="ECO:0007669"/>
    <property type="project" value="UniProtKB-UniRule"/>
</dbReference>
<comment type="cofactor">
    <cofactor evidence="1 19">
        <name>Mg(2+)</name>
        <dbReference type="ChEBI" id="CHEBI:18420"/>
    </cofactor>
</comment>
<feature type="transmembrane region" description="Helical" evidence="19">
    <location>
        <begin position="112"/>
        <end position="132"/>
    </location>
</feature>
<keyword evidence="9 19" id="KW-0808">Transferase</keyword>
<evidence type="ECO:0000256" key="6">
    <source>
        <dbReference type="ARBA" id="ARBA00015850"/>
    </source>
</evidence>
<keyword evidence="10 19" id="KW-0812">Transmembrane</keyword>
<evidence type="ECO:0000256" key="5">
    <source>
        <dbReference type="ARBA" id="ARBA00013200"/>
    </source>
</evidence>
<keyword evidence="11 19" id="KW-0460">Magnesium</keyword>
<evidence type="ECO:0000256" key="18">
    <source>
        <dbReference type="ARBA" id="ARBA00049504"/>
    </source>
</evidence>
<comment type="catalytic activity">
    <reaction evidence="17 19">
        <text>alpha-ribazole + adenosylcob(III)inamide-GDP = adenosylcob(III)alamin + GMP + H(+)</text>
        <dbReference type="Rhea" id="RHEA:16049"/>
        <dbReference type="ChEBI" id="CHEBI:10329"/>
        <dbReference type="ChEBI" id="CHEBI:15378"/>
        <dbReference type="ChEBI" id="CHEBI:18408"/>
        <dbReference type="ChEBI" id="CHEBI:58115"/>
        <dbReference type="ChEBI" id="CHEBI:60487"/>
        <dbReference type="EC" id="2.7.8.26"/>
    </reaction>
</comment>
<dbReference type="GO" id="GO:0008818">
    <property type="term" value="F:cobalamin 5'-phosphate synthase activity"/>
    <property type="evidence" value="ECO:0007669"/>
    <property type="project" value="UniProtKB-UniRule"/>
</dbReference>
<comment type="function">
    <text evidence="14 19">Joins adenosylcobinamide-GDP and alpha-ribazole to generate adenosylcobalamin (Ado-cobalamin). Also synthesizes adenosylcobalamin 5'-phosphate from adenosylcobinamide-GDP and alpha-ribazole 5'-phosphate.</text>
</comment>
<dbReference type="OrthoDB" id="9794626at2"/>
<dbReference type="PANTHER" id="PTHR34148:SF1">
    <property type="entry name" value="ADENOSYLCOBINAMIDE-GDP RIBAZOLETRANSFERASE"/>
    <property type="match status" value="1"/>
</dbReference>
<protein>
    <recommendedName>
        <fullName evidence="6 19">Adenosylcobinamide-GDP ribazoletransferase</fullName>
        <ecNumber evidence="5 19">2.7.8.26</ecNumber>
    </recommendedName>
    <alternativeName>
        <fullName evidence="16 19">Cobalamin synthase</fullName>
    </alternativeName>
    <alternativeName>
        <fullName evidence="15 19">Cobalamin-5'-phosphate synthase</fullName>
    </alternativeName>
</protein>
<evidence type="ECO:0000256" key="8">
    <source>
        <dbReference type="ARBA" id="ARBA00022573"/>
    </source>
</evidence>
<evidence type="ECO:0000256" key="10">
    <source>
        <dbReference type="ARBA" id="ARBA00022692"/>
    </source>
</evidence>
<dbReference type="EC" id="2.7.8.26" evidence="5 19"/>
<reference evidence="20" key="1">
    <citation type="submission" date="2016-02" db="EMBL/GenBank/DDBJ databases">
        <title>Halorhodospira halochloris DSM-1059 complete genome, version 2.</title>
        <authorList>
            <person name="Tsukatani Y."/>
        </authorList>
    </citation>
    <scope>NUCLEOTIDE SEQUENCE</scope>
    <source>
        <strain evidence="20">DSM 1059</strain>
    </source>
</reference>
<dbReference type="Proteomes" id="UP000218890">
    <property type="component" value="Chromosome"/>
</dbReference>
<keyword evidence="12 19" id="KW-1133">Transmembrane helix</keyword>
<keyword evidence="21" id="KW-1185">Reference proteome</keyword>
<dbReference type="RefSeq" id="WP_096408934.1">
    <property type="nucleotide sequence ID" value="NZ_AP017372.2"/>
</dbReference>
<feature type="transmembrane region" description="Helical" evidence="19">
    <location>
        <begin position="139"/>
        <end position="161"/>
    </location>
</feature>
<evidence type="ECO:0000256" key="3">
    <source>
        <dbReference type="ARBA" id="ARBA00004663"/>
    </source>
</evidence>
<sequence length="251" mass="25419">MPWLRPFLIALTFLTRLPAPAPTPVDEHESGASLVAYPLVGAVIGAILVLLALLTTPLPNLLQACIIVAAWIIITGALHIDGLADSADAWIGGLGSRTQTLAIMKDPACGPAAVTAIVMVVAIKIAAVMAIIEAAALLLLLLAPIVARAGLVVLLMTTPYVRSGGIGESLSLYAPPLQALGSAALITFIIALFNGWAGIVGVIAGSLMLALAQHSMVRRIGGTTGDTAGASVELTETAALAAAATLVASSW</sequence>
<evidence type="ECO:0000256" key="7">
    <source>
        <dbReference type="ARBA" id="ARBA00022475"/>
    </source>
</evidence>
<dbReference type="GO" id="GO:0005886">
    <property type="term" value="C:plasma membrane"/>
    <property type="evidence" value="ECO:0007669"/>
    <property type="project" value="UniProtKB-SubCell"/>
</dbReference>
<evidence type="ECO:0000313" key="21">
    <source>
        <dbReference type="Proteomes" id="UP000218890"/>
    </source>
</evidence>
<keyword evidence="8 19" id="KW-0169">Cobalamin biosynthesis</keyword>
<dbReference type="NCBIfam" id="NF001278">
    <property type="entry name" value="PRK00235.1-5"/>
    <property type="match status" value="1"/>
</dbReference>
<comment type="catalytic activity">
    <reaction evidence="18 19">
        <text>alpha-ribazole 5'-phosphate + adenosylcob(III)inamide-GDP = adenosylcob(III)alamin 5'-phosphate + GMP + H(+)</text>
        <dbReference type="Rhea" id="RHEA:23560"/>
        <dbReference type="ChEBI" id="CHEBI:15378"/>
        <dbReference type="ChEBI" id="CHEBI:57918"/>
        <dbReference type="ChEBI" id="CHEBI:58115"/>
        <dbReference type="ChEBI" id="CHEBI:60487"/>
        <dbReference type="ChEBI" id="CHEBI:60493"/>
        <dbReference type="EC" id="2.7.8.26"/>
    </reaction>
</comment>
<keyword evidence="13 19" id="KW-0472">Membrane</keyword>
<dbReference type="UniPathway" id="UPA00148">
    <property type="reaction ID" value="UER00238"/>
</dbReference>
<dbReference type="KEGG" id="hhk:HH1059_09780"/>
<name>A0A110B5K4_HALHR</name>
<evidence type="ECO:0000256" key="14">
    <source>
        <dbReference type="ARBA" id="ARBA00025228"/>
    </source>
</evidence>
<evidence type="ECO:0000256" key="4">
    <source>
        <dbReference type="ARBA" id="ARBA00010561"/>
    </source>
</evidence>
<evidence type="ECO:0000256" key="15">
    <source>
        <dbReference type="ARBA" id="ARBA00032605"/>
    </source>
</evidence>
<comment type="similarity">
    <text evidence="4 19">Belongs to the CobS family.</text>
</comment>
<evidence type="ECO:0000256" key="1">
    <source>
        <dbReference type="ARBA" id="ARBA00001946"/>
    </source>
</evidence>
<dbReference type="AlphaFoldDB" id="A0A110B5K4"/>
<dbReference type="PANTHER" id="PTHR34148">
    <property type="entry name" value="ADENOSYLCOBINAMIDE-GDP RIBAZOLETRANSFERASE"/>
    <property type="match status" value="1"/>
</dbReference>
<dbReference type="NCBIfam" id="TIGR00317">
    <property type="entry name" value="cobS"/>
    <property type="match status" value="1"/>
</dbReference>
<feature type="transmembrane region" description="Helical" evidence="19">
    <location>
        <begin position="181"/>
        <end position="211"/>
    </location>
</feature>
<evidence type="ECO:0000313" key="20">
    <source>
        <dbReference type="EMBL" id="BAU57672.1"/>
    </source>
</evidence>
<evidence type="ECO:0000256" key="13">
    <source>
        <dbReference type="ARBA" id="ARBA00023136"/>
    </source>
</evidence>
<keyword evidence="7 19" id="KW-1003">Cell membrane</keyword>
<evidence type="ECO:0000256" key="11">
    <source>
        <dbReference type="ARBA" id="ARBA00022842"/>
    </source>
</evidence>
<accession>A0A110B5K4</accession>
<dbReference type="GO" id="GO:0051073">
    <property type="term" value="F:adenosylcobinamide-GDP ribazoletransferase activity"/>
    <property type="evidence" value="ECO:0007669"/>
    <property type="project" value="UniProtKB-UniRule"/>
</dbReference>
<proteinExistence type="inferred from homology"/>
<evidence type="ECO:0000256" key="2">
    <source>
        <dbReference type="ARBA" id="ARBA00004651"/>
    </source>
</evidence>